<dbReference type="Gene3D" id="3.40.960.10">
    <property type="entry name" value="VSR Endonuclease"/>
    <property type="match status" value="1"/>
</dbReference>
<dbReference type="Proteomes" id="UP000019270">
    <property type="component" value="Unassembled WGS sequence"/>
</dbReference>
<evidence type="ECO:0000313" key="3">
    <source>
        <dbReference type="Proteomes" id="UP000019270"/>
    </source>
</evidence>
<dbReference type="OrthoDB" id="583824at2"/>
<comment type="caution">
    <text evidence="2">The sequence shown here is derived from an EMBL/GenBank/DDBJ whole genome shotgun (WGS) entry which is preliminary data.</text>
</comment>
<dbReference type="RefSeq" id="WP_051488806.1">
    <property type="nucleotide sequence ID" value="NZ_APVL01000003.1"/>
</dbReference>
<evidence type="ECO:0000313" key="2">
    <source>
        <dbReference type="EMBL" id="EWG12024.1"/>
    </source>
</evidence>
<feature type="domain" description="Treble clef zinc finger" evidence="1">
    <location>
        <begin position="405"/>
        <end position="437"/>
    </location>
</feature>
<evidence type="ECO:0000259" key="1">
    <source>
        <dbReference type="Pfam" id="PF14311"/>
    </source>
</evidence>
<protein>
    <recommendedName>
        <fullName evidence="1">Treble clef zinc finger domain-containing protein</fullName>
    </recommendedName>
</protein>
<dbReference type="Pfam" id="PF14311">
    <property type="entry name" value="DUF4379"/>
    <property type="match status" value="1"/>
</dbReference>
<reference evidence="3" key="1">
    <citation type="submission" date="2013-03" db="EMBL/GenBank/DDBJ databases">
        <title>Draft genome sequence of Bacillus firmus DS1.</title>
        <authorList>
            <person name="Peng D."/>
            <person name="Zhu L."/>
            <person name="Sun M."/>
        </authorList>
    </citation>
    <scope>NUCLEOTIDE SEQUENCE [LARGE SCALE GENOMIC DNA]</scope>
    <source>
        <strain evidence="3">DS1</strain>
    </source>
</reference>
<reference evidence="2 3" key="2">
    <citation type="journal article" date="2016" name="Sci. Rep.">
        <title>A novel serine protease, Sep1, from Bacillus firmus DS-1 has nematicidal activity and degrades multiple intestinal-associated nematode proteins.</title>
        <authorList>
            <person name="Geng C."/>
            <person name="Nie X."/>
            <person name="Tang Z."/>
            <person name="Zhang Y."/>
            <person name="Lin J."/>
            <person name="Sun M."/>
            <person name="Peng D."/>
        </authorList>
    </citation>
    <scope>NUCLEOTIDE SEQUENCE [LARGE SCALE GENOMIC DNA]</scope>
    <source>
        <strain evidence="2 3">DS1</strain>
    </source>
</reference>
<accession>W7LIT9</accession>
<dbReference type="eggNOG" id="ENOG5030IFH">
    <property type="taxonomic scope" value="Bacteria"/>
</dbReference>
<name>W7LIT9_CYTFI</name>
<gene>
    <name evidence="2" type="ORF">PBF_04493</name>
</gene>
<dbReference type="PATRIC" id="fig|1307436.3.peg.960"/>
<organism evidence="2 3">
    <name type="scientific">Cytobacillus firmus DS1</name>
    <dbReference type="NCBI Taxonomy" id="1307436"/>
    <lineage>
        <taxon>Bacteria</taxon>
        <taxon>Bacillati</taxon>
        <taxon>Bacillota</taxon>
        <taxon>Bacilli</taxon>
        <taxon>Bacillales</taxon>
        <taxon>Bacillaceae</taxon>
        <taxon>Cytobacillus</taxon>
    </lineage>
</organism>
<sequence length="440" mass="51547">MAKLTILDMKKMAAEKGGFCLSEEYINNLTKLTWKCSEGHIWDTIPKHIRKGAWCPICARKKENRKSYGKVTIDDMRIIAEEKQGSCLSKEYSNKSTKLKFQCINGHIFESRPAEILRRNWCAYCAGKYKNNIVKMQEVAQKFGGKCLSSKYINVFTKLRWQCANGHEFEAIPKHVLNGHWCPNCTFYLNEQRCRFIFECLFNTKFLKDHTALDGLELDGYNPELKLAFEYHGKQHYEEIGHFYSRGDMTLEDRMKRDKFKEEKCKELGIELIIIPYTIKSMDQVSFIVLELEKRGYSFQNDPESIDFSKFLPMKESLKEIQEIAKSQGGRCLSIEYINVDTEMEFECANGHRFFNTPYRIKKGNWCRKCFYIEKAGSTQRLDSNIMQELANKYGWQCLSHEYKNAREKLKWKCGKGHIFERSVSHVKEGRGCPECGKLR</sequence>
<dbReference type="AlphaFoldDB" id="W7LIT9"/>
<dbReference type="EMBL" id="APVL01000003">
    <property type="protein sequence ID" value="EWG12024.1"/>
    <property type="molecule type" value="Genomic_DNA"/>
</dbReference>
<proteinExistence type="predicted"/>
<dbReference type="InterPro" id="IPR025487">
    <property type="entry name" value="DUF4379"/>
</dbReference>